<dbReference type="InterPro" id="IPR036510">
    <property type="entry name" value="Ribosomal_bS20_sf"/>
</dbReference>
<evidence type="ECO:0000256" key="8">
    <source>
        <dbReference type="HAMAP-Rule" id="MF_00500"/>
    </source>
</evidence>
<evidence type="ECO:0000256" key="6">
    <source>
        <dbReference type="ARBA" id="ARBA00023274"/>
    </source>
</evidence>
<evidence type="ECO:0000256" key="3">
    <source>
        <dbReference type="ARBA" id="ARBA00022730"/>
    </source>
</evidence>
<dbReference type="PANTHER" id="PTHR33398">
    <property type="entry name" value="30S RIBOSOMAL PROTEIN S20"/>
    <property type="match status" value="1"/>
</dbReference>
<dbReference type="Proteomes" id="UP000736856">
    <property type="component" value="Unassembled WGS sequence"/>
</dbReference>
<evidence type="ECO:0000256" key="4">
    <source>
        <dbReference type="ARBA" id="ARBA00022884"/>
    </source>
</evidence>
<dbReference type="GO" id="GO:0003735">
    <property type="term" value="F:structural constituent of ribosome"/>
    <property type="evidence" value="ECO:0007669"/>
    <property type="project" value="InterPro"/>
</dbReference>
<keyword evidence="3 8" id="KW-0699">rRNA-binding</keyword>
<dbReference type="Pfam" id="PF01649">
    <property type="entry name" value="Ribosomal_S20p"/>
    <property type="match status" value="1"/>
</dbReference>
<organism evidence="9 10">
    <name type="scientific">Candidatus Liberibacter ctenarytainae</name>
    <dbReference type="NCBI Taxonomy" id="2020335"/>
    <lineage>
        <taxon>Bacteria</taxon>
        <taxon>Pseudomonadati</taxon>
        <taxon>Pseudomonadota</taxon>
        <taxon>Alphaproteobacteria</taxon>
        <taxon>Hyphomicrobiales</taxon>
        <taxon>Rhizobiaceae</taxon>
        <taxon>Liberibacter</taxon>
    </lineage>
</organism>
<evidence type="ECO:0000256" key="7">
    <source>
        <dbReference type="ARBA" id="ARBA00035136"/>
    </source>
</evidence>
<dbReference type="GO" id="GO:0006412">
    <property type="term" value="P:translation"/>
    <property type="evidence" value="ECO:0007669"/>
    <property type="project" value="UniProtKB-UniRule"/>
</dbReference>
<dbReference type="GO" id="GO:0015935">
    <property type="term" value="C:small ribosomal subunit"/>
    <property type="evidence" value="ECO:0007669"/>
    <property type="project" value="TreeGrafter"/>
</dbReference>
<evidence type="ECO:0000256" key="2">
    <source>
        <dbReference type="ARBA" id="ARBA00007634"/>
    </source>
</evidence>
<comment type="caution">
    <text evidence="9">The sequence shown here is derived from an EMBL/GenBank/DDBJ whole genome shotgun (WGS) entry which is preliminary data.</text>
</comment>
<gene>
    <name evidence="8" type="primary">rpsT</name>
    <name evidence="9" type="ORF">EU981_02310</name>
</gene>
<keyword evidence="5 8" id="KW-0689">Ribosomal protein</keyword>
<reference evidence="9" key="1">
    <citation type="submission" date="2019-02" db="EMBL/GenBank/DDBJ databases">
        <title>A novel Candidatus Liberibacter species associated with the New Zealand native fuchsia psyllid, Ctenarytaina fuchsiae.</title>
        <authorList>
            <person name="Thompson S.M."/>
            <person name="Jorgensen N."/>
            <person name="David C."/>
            <person name="Bulman S.R."/>
            <person name="Smith G.R."/>
        </authorList>
    </citation>
    <scope>NUCLEOTIDE SEQUENCE</scope>
    <source>
        <strain evidence="9">Oxford</strain>
    </source>
</reference>
<keyword evidence="4 8" id="KW-0694">RNA-binding</keyword>
<protein>
    <recommendedName>
        <fullName evidence="7 8">Small ribosomal subunit protein bS20</fullName>
    </recommendedName>
</protein>
<dbReference type="SUPFAM" id="SSF46992">
    <property type="entry name" value="Ribosomal protein S20"/>
    <property type="match status" value="1"/>
</dbReference>
<comment type="function">
    <text evidence="1 8">Binds directly to 16S ribosomal RNA.</text>
</comment>
<evidence type="ECO:0000313" key="9">
    <source>
        <dbReference type="EMBL" id="MBL0848919.1"/>
    </source>
</evidence>
<proteinExistence type="inferred from homology"/>
<keyword evidence="6 8" id="KW-0687">Ribonucleoprotein</keyword>
<dbReference type="NCBIfam" id="TIGR00029">
    <property type="entry name" value="S20"/>
    <property type="match status" value="1"/>
</dbReference>
<evidence type="ECO:0000256" key="1">
    <source>
        <dbReference type="ARBA" id="ARBA00003134"/>
    </source>
</evidence>
<sequence>MANTESAKKMVRKIARRTLINKSRRSSVRSFTRRANEAITSGNVDGAAESFRIAQSFIQRAKSKGILHKNTASRKVSRLARKLKNMALPS</sequence>
<comment type="similarity">
    <text evidence="2 8">Belongs to the bacterial ribosomal protein bS20 family.</text>
</comment>
<dbReference type="EMBL" id="SEOL01000003">
    <property type="protein sequence ID" value="MBL0848919.1"/>
    <property type="molecule type" value="Genomic_DNA"/>
</dbReference>
<dbReference type="GO" id="GO:0070181">
    <property type="term" value="F:small ribosomal subunit rRNA binding"/>
    <property type="evidence" value="ECO:0007669"/>
    <property type="project" value="TreeGrafter"/>
</dbReference>
<accession>A0A937AIZ1</accession>
<dbReference type="HAMAP" id="MF_00500">
    <property type="entry name" value="Ribosomal_bS20"/>
    <property type="match status" value="1"/>
</dbReference>
<name>A0A937AIZ1_9HYPH</name>
<evidence type="ECO:0000313" key="10">
    <source>
        <dbReference type="Proteomes" id="UP000736856"/>
    </source>
</evidence>
<dbReference type="Gene3D" id="1.20.58.110">
    <property type="entry name" value="Ribosomal protein S20"/>
    <property type="match status" value="1"/>
</dbReference>
<dbReference type="PANTHER" id="PTHR33398:SF1">
    <property type="entry name" value="SMALL RIBOSOMAL SUBUNIT PROTEIN BS20C"/>
    <property type="match status" value="1"/>
</dbReference>
<dbReference type="AlphaFoldDB" id="A0A937AIZ1"/>
<evidence type="ECO:0000256" key="5">
    <source>
        <dbReference type="ARBA" id="ARBA00022980"/>
    </source>
</evidence>
<dbReference type="InterPro" id="IPR002583">
    <property type="entry name" value="Ribosomal_bS20"/>
</dbReference>